<name>A0A563U380_9SPHI</name>
<evidence type="ECO:0000256" key="1">
    <source>
        <dbReference type="SAM" id="SignalP"/>
    </source>
</evidence>
<organism evidence="2 3">
    <name type="scientific">Mucilaginibacter pallidiroseus</name>
    <dbReference type="NCBI Taxonomy" id="2599295"/>
    <lineage>
        <taxon>Bacteria</taxon>
        <taxon>Pseudomonadati</taxon>
        <taxon>Bacteroidota</taxon>
        <taxon>Sphingobacteriia</taxon>
        <taxon>Sphingobacteriales</taxon>
        <taxon>Sphingobacteriaceae</taxon>
        <taxon>Mucilaginibacter</taxon>
    </lineage>
</organism>
<dbReference type="AlphaFoldDB" id="A0A563U380"/>
<proteinExistence type="predicted"/>
<keyword evidence="3" id="KW-1185">Reference proteome</keyword>
<dbReference type="EMBL" id="VOEJ01000008">
    <property type="protein sequence ID" value="TWR25785.1"/>
    <property type="molecule type" value="Genomic_DNA"/>
</dbReference>
<dbReference type="Proteomes" id="UP000320042">
    <property type="component" value="Unassembled WGS sequence"/>
</dbReference>
<feature type="signal peptide" evidence="1">
    <location>
        <begin position="1"/>
        <end position="22"/>
    </location>
</feature>
<gene>
    <name evidence="2" type="ORF">FPZ43_15995</name>
</gene>
<evidence type="ECO:0000313" key="2">
    <source>
        <dbReference type="EMBL" id="TWR25785.1"/>
    </source>
</evidence>
<sequence length="90" mass="10622">MKALKVFAIAIIAMFTFQGAKAQVAINARIGAPAPVYRPRTVVVTRPVYHRPVRRMVYARPVYRRPVYRKVYVNRGYYRQPKRVVMVRHY</sequence>
<dbReference type="RefSeq" id="WP_146382943.1">
    <property type="nucleotide sequence ID" value="NZ_VOEJ01000008.1"/>
</dbReference>
<dbReference type="OrthoDB" id="798067at2"/>
<evidence type="ECO:0000313" key="3">
    <source>
        <dbReference type="Proteomes" id="UP000320042"/>
    </source>
</evidence>
<protein>
    <submittedName>
        <fullName evidence="2">Uncharacterized protein</fullName>
    </submittedName>
</protein>
<keyword evidence="1" id="KW-0732">Signal</keyword>
<feature type="chain" id="PRO_5021959973" evidence="1">
    <location>
        <begin position="23"/>
        <end position="90"/>
    </location>
</feature>
<accession>A0A563U380</accession>
<comment type="caution">
    <text evidence="2">The sequence shown here is derived from an EMBL/GenBank/DDBJ whole genome shotgun (WGS) entry which is preliminary data.</text>
</comment>
<reference evidence="2 3" key="1">
    <citation type="submission" date="2019-07" db="EMBL/GenBank/DDBJ databases">
        <authorList>
            <person name="Kim J."/>
        </authorList>
    </citation>
    <scope>NUCLEOTIDE SEQUENCE [LARGE SCALE GENOMIC DNA]</scope>
    <source>
        <strain evidence="3">dk17</strain>
    </source>
</reference>